<accession>A0A7C9D6P1</accession>
<dbReference type="EMBL" id="GISG01084823">
    <property type="protein sequence ID" value="MBA4632923.1"/>
    <property type="molecule type" value="Transcribed_RNA"/>
</dbReference>
<name>A0A7C9D6P1_OPUST</name>
<proteinExistence type="predicted"/>
<reference evidence="2" key="1">
    <citation type="journal article" date="2013" name="J. Plant Res.">
        <title>Effect of fungi and light on seed germination of three Opuntia species from semiarid lands of central Mexico.</title>
        <authorList>
            <person name="Delgado-Sanchez P."/>
            <person name="Jimenez-Bremont J.F."/>
            <person name="Guerrero-Gonzalez Mde L."/>
            <person name="Flores J."/>
        </authorList>
    </citation>
    <scope>NUCLEOTIDE SEQUENCE</scope>
    <source>
        <tissue evidence="2">Cladode</tissue>
    </source>
</reference>
<keyword evidence="1" id="KW-1133">Transmembrane helix</keyword>
<keyword evidence="1" id="KW-0812">Transmembrane</keyword>
<protein>
    <submittedName>
        <fullName evidence="2">Uncharacterized protein</fullName>
    </submittedName>
</protein>
<feature type="transmembrane region" description="Helical" evidence="1">
    <location>
        <begin position="64"/>
        <end position="82"/>
    </location>
</feature>
<dbReference type="AlphaFoldDB" id="A0A7C9D6P1"/>
<evidence type="ECO:0000256" key="1">
    <source>
        <dbReference type="SAM" id="Phobius"/>
    </source>
</evidence>
<organism evidence="2">
    <name type="scientific">Opuntia streptacantha</name>
    <name type="common">Prickly pear cactus</name>
    <name type="synonym">Opuntia cardona</name>
    <dbReference type="NCBI Taxonomy" id="393608"/>
    <lineage>
        <taxon>Eukaryota</taxon>
        <taxon>Viridiplantae</taxon>
        <taxon>Streptophyta</taxon>
        <taxon>Embryophyta</taxon>
        <taxon>Tracheophyta</taxon>
        <taxon>Spermatophyta</taxon>
        <taxon>Magnoliopsida</taxon>
        <taxon>eudicotyledons</taxon>
        <taxon>Gunneridae</taxon>
        <taxon>Pentapetalae</taxon>
        <taxon>Caryophyllales</taxon>
        <taxon>Cactineae</taxon>
        <taxon>Cactaceae</taxon>
        <taxon>Opuntioideae</taxon>
        <taxon>Opuntia</taxon>
    </lineage>
</organism>
<keyword evidence="1" id="KW-0472">Membrane</keyword>
<sequence length="105" mass="11372">MSCLPMTRITRTGRLTGIRGHRARPQEGPEVVGVRKVRMGVVVLRGGSGFRYHGLLAPLHLPGATMRVGLGIIVIITALILARTRGINKVAIKGRSRGRKAWIEG</sequence>
<evidence type="ECO:0000313" key="2">
    <source>
        <dbReference type="EMBL" id="MBA4632923.1"/>
    </source>
</evidence>
<reference evidence="2" key="2">
    <citation type="submission" date="2020-07" db="EMBL/GenBank/DDBJ databases">
        <authorList>
            <person name="Vera ALvarez R."/>
            <person name="Arias-Moreno D.M."/>
            <person name="Jimenez-Jacinto V."/>
            <person name="Jimenez-Bremont J.F."/>
            <person name="Swaminathan K."/>
            <person name="Moose S.P."/>
            <person name="Guerrero-Gonzalez M.L."/>
            <person name="Marino-Ramirez L."/>
            <person name="Landsman D."/>
            <person name="Rodriguez-Kessler M."/>
            <person name="Delgado-Sanchez P."/>
        </authorList>
    </citation>
    <scope>NUCLEOTIDE SEQUENCE</scope>
    <source>
        <tissue evidence="2">Cladode</tissue>
    </source>
</reference>